<dbReference type="InterPro" id="IPR037066">
    <property type="entry name" value="Plug_dom_sf"/>
</dbReference>
<organism evidence="19 20">
    <name type="scientific">Brenneria alni</name>
    <dbReference type="NCBI Taxonomy" id="71656"/>
    <lineage>
        <taxon>Bacteria</taxon>
        <taxon>Pseudomonadati</taxon>
        <taxon>Pseudomonadota</taxon>
        <taxon>Gammaproteobacteria</taxon>
        <taxon>Enterobacterales</taxon>
        <taxon>Pectobacteriaceae</taxon>
        <taxon>Brenneria</taxon>
    </lineage>
</organism>
<gene>
    <name evidence="19" type="ORF">BIY29_08810</name>
</gene>
<dbReference type="InterPro" id="IPR010105">
    <property type="entry name" value="TonB_sidphr_rcpt"/>
</dbReference>
<dbReference type="RefSeq" id="WP_121574826.1">
    <property type="nucleotide sequence ID" value="NZ_MJLZ01000016.1"/>
</dbReference>
<dbReference type="InterPro" id="IPR012910">
    <property type="entry name" value="Plug_dom"/>
</dbReference>
<dbReference type="SUPFAM" id="SSF56935">
    <property type="entry name" value="Porins"/>
    <property type="match status" value="1"/>
</dbReference>
<comment type="subcellular location">
    <subcellularLocation>
        <location evidence="1 14">Cell outer membrane</location>
        <topology evidence="1 14">Multi-pass membrane protein</topology>
    </subcellularLocation>
</comment>
<sequence length="741" mass="81543">MFKKTKKPLACLINFGVYHRRIPLAITSTLLMSPLAWPGLAYAAASSDDTIVVTAGGNGESVTAPLKGIVAKASAAGTKTSTPLVKTPQSISVVTRDQMDAQAVSSVADALNYSAGVVPNYRGSSNRNDEVMTRGFRYAPKFLDGLSYGLNGQGATSGKIDPWLLERVELVRGPASVLYGQVSPGGLISMTSKRPTAQDIRKVQFSGGNKHLAEAAFDFGGALNDDQSLLYRLNGIAGTKHEFVKDYKNQRVAIAPALTWLPNPDTSFTLLTSYQNDPKAGQRNFLPKIGTVESTSAGYIPYDLNVSDPNWNQSKREQASIGYIFDHTINDVFSFQQNVRYSQLDEKYKYLVYSWSNPEISDTSLSRRQQREETKVDELGIDNQVKAQFDTGTVKHTVIGGLDYKWQDRDYNFWRNSGDQYNFDWANPIYGSSILVGDSDLRLTTSTRKKLDQVGIYLQDQLEWNNWNLLLSGRQDWSEVRTQDRTDNTSVQQNDSKFTGRAGLLYAFDNGISPYISYSTSFEPNLESGAPDSDPFKPTTGEQKEIGVKFQPKGSNTILTLSLFDITQKNITSYNSVTQYNEQIGKVQSKGLETELRTQLTPEISLMAAYSYTNAETKESVNNNNPEGKTPASIPKHIASAWGSYSFLNGALKGFTVGAGVRYIGTSYGDNAESFKVPAYTLYDAMASYDLGEASSRLKGAKVQLNVNNLSDKHYVASCSGSTACFYGVGRSIIANVSYSW</sequence>
<evidence type="ECO:0000256" key="14">
    <source>
        <dbReference type="PROSITE-ProRule" id="PRU01360"/>
    </source>
</evidence>
<evidence type="ECO:0000256" key="2">
    <source>
        <dbReference type="ARBA" id="ARBA00009810"/>
    </source>
</evidence>
<evidence type="ECO:0000259" key="18">
    <source>
        <dbReference type="Pfam" id="PF07715"/>
    </source>
</evidence>
<protein>
    <submittedName>
        <fullName evidence="19">Ferrichrysobactin receptor</fullName>
    </submittedName>
</protein>
<dbReference type="GO" id="GO:0009279">
    <property type="term" value="C:cell outer membrane"/>
    <property type="evidence" value="ECO:0007669"/>
    <property type="project" value="UniProtKB-SubCell"/>
</dbReference>
<keyword evidence="10 15" id="KW-0798">TonB box</keyword>
<reference evidence="19 20" key="1">
    <citation type="submission" date="2016-09" db="EMBL/GenBank/DDBJ databases">
        <authorList>
            <person name="Doonan J."/>
            <person name="Pachebat J.A."/>
            <person name="Golyshin P.N."/>
            <person name="Denman S."/>
            <person name="Mcdonald J.E."/>
        </authorList>
    </citation>
    <scope>NUCLEOTIDE SEQUENCE [LARGE SCALE GENOMIC DNA]</scope>
    <source>
        <strain evidence="19 20">NCPPB 3934</strain>
    </source>
</reference>
<dbReference type="InterPro" id="IPR039426">
    <property type="entry name" value="TonB-dep_rcpt-like"/>
</dbReference>
<keyword evidence="20" id="KW-1185">Reference proteome</keyword>
<evidence type="ECO:0000256" key="4">
    <source>
        <dbReference type="ARBA" id="ARBA00022452"/>
    </source>
</evidence>
<feature type="domain" description="TonB-dependent receptor-like beta-barrel" evidence="17">
    <location>
        <begin position="262"/>
        <end position="710"/>
    </location>
</feature>
<evidence type="ECO:0000313" key="19">
    <source>
        <dbReference type="EMBL" id="RLM24492.1"/>
    </source>
</evidence>
<evidence type="ECO:0000256" key="12">
    <source>
        <dbReference type="ARBA" id="ARBA00023170"/>
    </source>
</evidence>
<dbReference type="PROSITE" id="PS52016">
    <property type="entry name" value="TONB_DEPENDENT_REC_3"/>
    <property type="match status" value="1"/>
</dbReference>
<evidence type="ECO:0000256" key="16">
    <source>
        <dbReference type="SAM" id="SignalP"/>
    </source>
</evidence>
<dbReference type="NCBIfam" id="TIGR01783">
    <property type="entry name" value="TonB-siderophor"/>
    <property type="match status" value="1"/>
</dbReference>
<evidence type="ECO:0000256" key="6">
    <source>
        <dbReference type="ARBA" id="ARBA00022692"/>
    </source>
</evidence>
<dbReference type="FunFam" id="2.40.170.20:FF:000005">
    <property type="entry name" value="TonB-dependent siderophore receptor"/>
    <property type="match status" value="1"/>
</dbReference>
<evidence type="ECO:0000256" key="3">
    <source>
        <dbReference type="ARBA" id="ARBA00022448"/>
    </source>
</evidence>
<dbReference type="EMBL" id="MJLZ01000016">
    <property type="protein sequence ID" value="RLM24492.1"/>
    <property type="molecule type" value="Genomic_DNA"/>
</dbReference>
<evidence type="ECO:0000256" key="15">
    <source>
        <dbReference type="RuleBase" id="RU003357"/>
    </source>
</evidence>
<evidence type="ECO:0000256" key="8">
    <source>
        <dbReference type="ARBA" id="ARBA00023004"/>
    </source>
</evidence>
<keyword evidence="5" id="KW-0410">Iron transport</keyword>
<dbReference type="InterPro" id="IPR000531">
    <property type="entry name" value="Beta-barrel_TonB"/>
</dbReference>
<comment type="caution">
    <text evidence="19">The sequence shown here is derived from an EMBL/GenBank/DDBJ whole genome shotgun (WGS) entry which is preliminary data.</text>
</comment>
<dbReference type="CDD" id="cd01347">
    <property type="entry name" value="ligand_gated_channel"/>
    <property type="match status" value="1"/>
</dbReference>
<keyword evidence="8" id="KW-0408">Iron</keyword>
<keyword evidence="12 19" id="KW-0675">Receptor</keyword>
<comment type="similarity">
    <text evidence="2 14 15">Belongs to the TonB-dependent receptor family.</text>
</comment>
<dbReference type="FunFam" id="2.170.130.10:FF:000001">
    <property type="entry name" value="Catecholate siderophore TonB-dependent receptor"/>
    <property type="match status" value="1"/>
</dbReference>
<dbReference type="GO" id="GO:0015891">
    <property type="term" value="P:siderophore transport"/>
    <property type="evidence" value="ECO:0007669"/>
    <property type="project" value="InterPro"/>
</dbReference>
<dbReference type="AlphaFoldDB" id="A0A421DPH3"/>
<evidence type="ECO:0000256" key="13">
    <source>
        <dbReference type="ARBA" id="ARBA00023237"/>
    </source>
</evidence>
<dbReference type="PANTHER" id="PTHR32552:SF68">
    <property type="entry name" value="FERRICHROME OUTER MEMBRANE TRANSPORTER_PHAGE RECEPTOR"/>
    <property type="match status" value="1"/>
</dbReference>
<accession>A0A421DPH3</accession>
<dbReference type="GO" id="GO:0038023">
    <property type="term" value="F:signaling receptor activity"/>
    <property type="evidence" value="ECO:0007669"/>
    <property type="project" value="InterPro"/>
</dbReference>
<evidence type="ECO:0000256" key="7">
    <source>
        <dbReference type="ARBA" id="ARBA00022729"/>
    </source>
</evidence>
<feature type="signal peptide" evidence="16">
    <location>
        <begin position="1"/>
        <end position="43"/>
    </location>
</feature>
<evidence type="ECO:0000259" key="17">
    <source>
        <dbReference type="Pfam" id="PF00593"/>
    </source>
</evidence>
<keyword evidence="9" id="KW-0406">Ion transport</keyword>
<evidence type="ECO:0000256" key="1">
    <source>
        <dbReference type="ARBA" id="ARBA00004571"/>
    </source>
</evidence>
<dbReference type="OrthoDB" id="127311at2"/>
<evidence type="ECO:0000256" key="9">
    <source>
        <dbReference type="ARBA" id="ARBA00023065"/>
    </source>
</evidence>
<evidence type="ECO:0000256" key="5">
    <source>
        <dbReference type="ARBA" id="ARBA00022496"/>
    </source>
</evidence>
<keyword evidence="3 14" id="KW-0813">Transport</keyword>
<dbReference type="Pfam" id="PF07715">
    <property type="entry name" value="Plug"/>
    <property type="match status" value="1"/>
</dbReference>
<dbReference type="Proteomes" id="UP000285648">
    <property type="component" value="Unassembled WGS sequence"/>
</dbReference>
<evidence type="ECO:0000256" key="11">
    <source>
        <dbReference type="ARBA" id="ARBA00023136"/>
    </source>
</evidence>
<dbReference type="Gene3D" id="2.40.170.20">
    <property type="entry name" value="TonB-dependent receptor, beta-barrel domain"/>
    <property type="match status" value="1"/>
</dbReference>
<name>A0A421DPH3_9GAMM</name>
<dbReference type="PANTHER" id="PTHR32552">
    <property type="entry name" value="FERRICHROME IRON RECEPTOR-RELATED"/>
    <property type="match status" value="1"/>
</dbReference>
<dbReference type="InterPro" id="IPR036942">
    <property type="entry name" value="Beta-barrel_TonB_sf"/>
</dbReference>
<evidence type="ECO:0000313" key="20">
    <source>
        <dbReference type="Proteomes" id="UP000285648"/>
    </source>
</evidence>
<keyword evidence="7 16" id="KW-0732">Signal</keyword>
<keyword evidence="11 14" id="KW-0472">Membrane</keyword>
<feature type="chain" id="PRO_5019000918" evidence="16">
    <location>
        <begin position="44"/>
        <end position="741"/>
    </location>
</feature>
<feature type="domain" description="TonB-dependent receptor plug" evidence="18">
    <location>
        <begin position="84"/>
        <end position="186"/>
    </location>
</feature>
<dbReference type="GO" id="GO:0015344">
    <property type="term" value="F:siderophore uptake transmembrane transporter activity"/>
    <property type="evidence" value="ECO:0007669"/>
    <property type="project" value="TreeGrafter"/>
</dbReference>
<proteinExistence type="inferred from homology"/>
<keyword evidence="4 14" id="KW-1134">Transmembrane beta strand</keyword>
<evidence type="ECO:0000256" key="10">
    <source>
        <dbReference type="ARBA" id="ARBA00023077"/>
    </source>
</evidence>
<dbReference type="Gene3D" id="2.170.130.10">
    <property type="entry name" value="TonB-dependent receptor, plug domain"/>
    <property type="match status" value="1"/>
</dbReference>
<keyword evidence="13 14" id="KW-0998">Cell outer membrane</keyword>
<keyword evidence="6 14" id="KW-0812">Transmembrane</keyword>
<dbReference type="Pfam" id="PF00593">
    <property type="entry name" value="TonB_dep_Rec_b-barrel"/>
    <property type="match status" value="1"/>
</dbReference>